<dbReference type="Proteomes" id="UP000593577">
    <property type="component" value="Unassembled WGS sequence"/>
</dbReference>
<proteinExistence type="predicted"/>
<name>A0A7J8XHK0_GOSAI</name>
<gene>
    <name evidence="1" type="ORF">Goari_014363</name>
</gene>
<accession>A0A7J8XHK0</accession>
<feature type="non-terminal residue" evidence="1">
    <location>
        <position position="19"/>
    </location>
</feature>
<comment type="caution">
    <text evidence="1">The sequence shown here is derived from an EMBL/GenBank/DDBJ whole genome shotgun (WGS) entry which is preliminary data.</text>
</comment>
<dbReference type="EMBL" id="JABFAA010000007">
    <property type="protein sequence ID" value="MBA0686778.1"/>
    <property type="molecule type" value="Genomic_DNA"/>
</dbReference>
<dbReference type="AlphaFoldDB" id="A0A7J8XHK0"/>
<keyword evidence="2" id="KW-1185">Reference proteome</keyword>
<evidence type="ECO:0000313" key="1">
    <source>
        <dbReference type="EMBL" id="MBA0686778.1"/>
    </source>
</evidence>
<organism evidence="1 2">
    <name type="scientific">Gossypium aridum</name>
    <name type="common">American cotton</name>
    <name type="synonym">Erioxylum aridum</name>
    <dbReference type="NCBI Taxonomy" id="34290"/>
    <lineage>
        <taxon>Eukaryota</taxon>
        <taxon>Viridiplantae</taxon>
        <taxon>Streptophyta</taxon>
        <taxon>Embryophyta</taxon>
        <taxon>Tracheophyta</taxon>
        <taxon>Spermatophyta</taxon>
        <taxon>Magnoliopsida</taxon>
        <taxon>eudicotyledons</taxon>
        <taxon>Gunneridae</taxon>
        <taxon>Pentapetalae</taxon>
        <taxon>rosids</taxon>
        <taxon>malvids</taxon>
        <taxon>Malvales</taxon>
        <taxon>Malvaceae</taxon>
        <taxon>Malvoideae</taxon>
        <taxon>Gossypium</taxon>
    </lineage>
</organism>
<sequence length="19" mass="2273">MVLKKKQNLRVSATQRKED</sequence>
<reference evidence="1 2" key="1">
    <citation type="journal article" date="2019" name="Genome Biol. Evol.">
        <title>Insights into the evolution of the New World diploid cottons (Gossypium, subgenus Houzingenia) based on genome sequencing.</title>
        <authorList>
            <person name="Grover C.E."/>
            <person name="Arick M.A. 2nd"/>
            <person name="Thrash A."/>
            <person name="Conover J.L."/>
            <person name="Sanders W.S."/>
            <person name="Peterson D.G."/>
            <person name="Frelichowski J.E."/>
            <person name="Scheffler J.A."/>
            <person name="Scheffler B.E."/>
            <person name="Wendel J.F."/>
        </authorList>
    </citation>
    <scope>NUCLEOTIDE SEQUENCE [LARGE SCALE GENOMIC DNA]</scope>
    <source>
        <strain evidence="1">185</strain>
        <tissue evidence="1">Leaf</tissue>
    </source>
</reference>
<evidence type="ECO:0000313" key="2">
    <source>
        <dbReference type="Proteomes" id="UP000593577"/>
    </source>
</evidence>
<protein>
    <submittedName>
        <fullName evidence="1">Uncharacterized protein</fullName>
    </submittedName>
</protein>